<feature type="domain" description="S-adenosyl-l-methionine hydroxide adenosyltransferase N-terminal" evidence="3">
    <location>
        <begin position="8"/>
        <end position="164"/>
    </location>
</feature>
<evidence type="ECO:0000259" key="3">
    <source>
        <dbReference type="Pfam" id="PF01887"/>
    </source>
</evidence>
<evidence type="ECO:0000256" key="2">
    <source>
        <dbReference type="ARBA" id="ARBA00024035"/>
    </source>
</evidence>
<evidence type="ECO:0000313" key="5">
    <source>
        <dbReference type="EMBL" id="VXD22273.1"/>
    </source>
</evidence>
<dbReference type="PANTHER" id="PTHR35092:SF1">
    <property type="entry name" value="CHLORINASE MJ1651"/>
    <property type="match status" value="1"/>
</dbReference>
<dbReference type="InterPro" id="IPR046470">
    <property type="entry name" value="SAM_HAT_C"/>
</dbReference>
<dbReference type="InterPro" id="IPR023227">
    <property type="entry name" value="SAM_OH_AdoTrfase_C_sf"/>
</dbReference>
<dbReference type="SUPFAM" id="SSF102522">
    <property type="entry name" value="Bacterial fluorinating enzyme, N-terminal domain"/>
    <property type="match status" value="1"/>
</dbReference>
<dbReference type="Pfam" id="PF20257">
    <property type="entry name" value="SAM_HAT_C"/>
    <property type="match status" value="2"/>
</dbReference>
<reference evidence="5" key="1">
    <citation type="submission" date="2019-10" db="EMBL/GenBank/DDBJ databases">
        <authorList>
            <consortium name="Genoscope - CEA"/>
            <person name="William W."/>
        </authorList>
    </citation>
    <scope>NUCLEOTIDE SEQUENCE [LARGE SCALE GENOMIC DNA]</scope>
    <source>
        <strain evidence="5">BBR_PRJEB10994</strain>
    </source>
</reference>
<dbReference type="Gene3D" id="3.40.50.10790">
    <property type="entry name" value="S-adenosyl-l-methionine hydroxide adenosyltransferase, N-terminal"/>
    <property type="match status" value="1"/>
</dbReference>
<dbReference type="Gene3D" id="2.40.30.90">
    <property type="entry name" value="Bacterial fluorinating enzyme like"/>
    <property type="match status" value="1"/>
</dbReference>
<accession>A0A7Z9E292</accession>
<dbReference type="InterPro" id="IPR046469">
    <property type="entry name" value="SAM_HAT_N"/>
</dbReference>
<dbReference type="PIRSF" id="PIRSF006779">
    <property type="entry name" value="UCP006779"/>
    <property type="match status" value="1"/>
</dbReference>
<protein>
    <recommendedName>
        <fullName evidence="7">Adenosyl-chloride synthase</fullName>
    </recommendedName>
</protein>
<feature type="domain" description="S-adenosyl-l-methionine hydroxide adenosyltransferase C-terminal" evidence="4">
    <location>
        <begin position="189"/>
        <end position="225"/>
    </location>
</feature>
<dbReference type="AlphaFoldDB" id="A0A7Z9E292"/>
<comment type="caution">
    <text evidence="5">The sequence shown here is derived from an EMBL/GenBank/DDBJ whole genome shotgun (WGS) entry which is preliminary data.</text>
</comment>
<keyword evidence="6" id="KW-1185">Reference proteome</keyword>
<dbReference type="OrthoDB" id="9792195at2"/>
<gene>
    <name evidence="5" type="ORF">PL9631_650040</name>
</gene>
<dbReference type="RefSeq" id="WP_083620491.1">
    <property type="nucleotide sequence ID" value="NZ_LR735014.1"/>
</dbReference>
<comment type="similarity">
    <text evidence="2">Belongs to the SAM hydrolase / SAM-dependent halogenase family.</text>
</comment>
<proteinExistence type="inferred from homology"/>
<dbReference type="Pfam" id="PF01887">
    <property type="entry name" value="SAM_HAT_N"/>
    <property type="match status" value="1"/>
</dbReference>
<feature type="domain" description="S-adenosyl-l-methionine hydroxide adenosyltransferase C-terminal" evidence="4">
    <location>
        <begin position="257"/>
        <end position="305"/>
    </location>
</feature>
<keyword evidence="1" id="KW-0949">S-adenosyl-L-methionine</keyword>
<dbReference type="Proteomes" id="UP000182190">
    <property type="component" value="Unassembled WGS sequence"/>
</dbReference>
<dbReference type="EMBL" id="CZCS02000207">
    <property type="protein sequence ID" value="VXD22273.1"/>
    <property type="molecule type" value="Genomic_DNA"/>
</dbReference>
<dbReference type="SUPFAM" id="SSF101852">
    <property type="entry name" value="Bacterial fluorinating enzyme, C-terminal domain"/>
    <property type="match status" value="1"/>
</dbReference>
<dbReference type="InterPro" id="IPR002747">
    <property type="entry name" value="SAM_OH_AdoTrfase"/>
</dbReference>
<name>A0A7Z9E292_9CYAN</name>
<dbReference type="InterPro" id="IPR023228">
    <property type="entry name" value="SAM_OH_AdoTrfase_N_sf"/>
</dbReference>
<evidence type="ECO:0000256" key="1">
    <source>
        <dbReference type="ARBA" id="ARBA00022691"/>
    </source>
</evidence>
<evidence type="ECO:0000259" key="4">
    <source>
        <dbReference type="Pfam" id="PF20257"/>
    </source>
</evidence>
<dbReference type="PANTHER" id="PTHR35092">
    <property type="entry name" value="CHLORINASE MJ1651"/>
    <property type="match status" value="1"/>
</dbReference>
<evidence type="ECO:0008006" key="7">
    <source>
        <dbReference type="Google" id="ProtNLM"/>
    </source>
</evidence>
<sequence length="317" mass="35017">MTQDHKIITLLTDFGLKDSYVGVMKGVIHQINPQINIIDLTHEIPRQNIAAGRFNLLNAYPYFAEKTVHIAVVDPAVGTQRRAIAIQLNNSYLVGPDNGLLTGILEPFLTCEVEVINRNNVIAVELNYPEYWRTTKPSTTFHGRDIFASVGAHLASGVPLEKVGTIIDPKTLVRLSLPPYQVNGSKIQGCIQYIDHFGNLVTNIPGEAVGDKNWYVEIRQEKNKKSQKQKSKKLSKKQQKKFKQIFNSPLQMLSGSSYLIGAGQTYGDVPGGHLVALVGSHGWVEIALNGGNAQKKLKVDWGTKIQAILGDTRGLRN</sequence>
<organism evidence="5 6">
    <name type="scientific">Planktothrix paucivesiculata PCC 9631</name>
    <dbReference type="NCBI Taxonomy" id="671071"/>
    <lineage>
        <taxon>Bacteria</taxon>
        <taxon>Bacillati</taxon>
        <taxon>Cyanobacteriota</taxon>
        <taxon>Cyanophyceae</taxon>
        <taxon>Oscillatoriophycideae</taxon>
        <taxon>Oscillatoriales</taxon>
        <taxon>Microcoleaceae</taxon>
        <taxon>Planktothrix</taxon>
    </lineage>
</organism>
<evidence type="ECO:0000313" key="6">
    <source>
        <dbReference type="Proteomes" id="UP000182190"/>
    </source>
</evidence>